<dbReference type="SUPFAM" id="SSF52540">
    <property type="entry name" value="P-loop containing nucleoside triphosphate hydrolases"/>
    <property type="match status" value="1"/>
</dbReference>
<dbReference type="EMBL" id="JARAWN010000478">
    <property type="protein sequence ID" value="MDX3135929.1"/>
    <property type="molecule type" value="Genomic_DNA"/>
</dbReference>
<dbReference type="GO" id="GO:0005524">
    <property type="term" value="F:ATP binding"/>
    <property type="evidence" value="ECO:0007669"/>
    <property type="project" value="UniProtKB-KW"/>
</dbReference>
<dbReference type="Proteomes" id="UP001273589">
    <property type="component" value="Unassembled WGS sequence"/>
</dbReference>
<dbReference type="InterPro" id="IPR003439">
    <property type="entry name" value="ABC_transporter-like_ATP-bd"/>
</dbReference>
<feature type="compositionally biased region" description="Low complexity" evidence="1">
    <location>
        <begin position="7"/>
        <end position="17"/>
    </location>
</feature>
<reference evidence="3" key="1">
    <citation type="journal article" date="2023" name="Microb. Genom.">
        <title>Mesoterricola silvestris gen. nov., sp. nov., Mesoterricola sediminis sp. nov., Geothrix oryzae sp. nov., Geothrix edaphica sp. nov., Geothrix rubra sp. nov., and Geothrix limicola sp. nov., six novel members of Acidobacteriota isolated from soils.</title>
        <authorList>
            <person name="Weisberg A.J."/>
            <person name="Pearce E."/>
            <person name="Kramer C.G."/>
            <person name="Chang J.H."/>
            <person name="Clarke C.R."/>
        </authorList>
    </citation>
    <scope>NUCLEOTIDE SEQUENCE</scope>
    <source>
        <strain evidence="3">ND06-05F</strain>
    </source>
</reference>
<dbReference type="Gene3D" id="3.40.50.300">
    <property type="entry name" value="P-loop containing nucleotide triphosphate hydrolases"/>
    <property type="match status" value="1"/>
</dbReference>
<gene>
    <name evidence="3" type="ORF">PV367_40440</name>
</gene>
<comment type="caution">
    <text evidence="3">The sequence shown here is derived from an EMBL/GenBank/DDBJ whole genome shotgun (WGS) entry which is preliminary data.</text>
</comment>
<dbReference type="Pfam" id="PF00005">
    <property type="entry name" value="ABC_tran"/>
    <property type="match status" value="1"/>
</dbReference>
<dbReference type="GO" id="GO:0005886">
    <property type="term" value="C:plasma membrane"/>
    <property type="evidence" value="ECO:0007669"/>
    <property type="project" value="TreeGrafter"/>
</dbReference>
<dbReference type="InterPro" id="IPR015854">
    <property type="entry name" value="ABC_transpr_LolD-like"/>
</dbReference>
<evidence type="ECO:0000259" key="2">
    <source>
        <dbReference type="Pfam" id="PF00005"/>
    </source>
</evidence>
<protein>
    <submittedName>
        <fullName evidence="3">ATP-binding cassette domain-containing protein</fullName>
    </submittedName>
</protein>
<accession>A0AAJ2UR90</accession>
<evidence type="ECO:0000313" key="3">
    <source>
        <dbReference type="EMBL" id="MDX3135929.1"/>
    </source>
</evidence>
<proteinExistence type="predicted"/>
<dbReference type="PANTHER" id="PTHR24220:SF685">
    <property type="entry name" value="ABC TRANSPORTER RELATED"/>
    <property type="match status" value="1"/>
</dbReference>
<feature type="domain" description="ABC transporter" evidence="2">
    <location>
        <begin position="75"/>
        <end position="126"/>
    </location>
</feature>
<keyword evidence="3" id="KW-0067">ATP-binding</keyword>
<evidence type="ECO:0000313" key="4">
    <source>
        <dbReference type="Proteomes" id="UP001273589"/>
    </source>
</evidence>
<sequence>MRRSSRSARTPRTPPRAGLGVPRVRTCAADRRRGPGAGVPADHDQSQPQPLYRCSPRPGSSVQRCHWEARADAPTPQWLDQVVTALGLTDLLTHRPGELSGVQQQRVACARALAGCPEIVFADGPTGRRADEPTGNLDTRVGAEVPSLLGHLAHAMGQTIVMVTHDPAAAAYADRVVFLADGHVVDDLRQPDTGALLERMKRFDGPRRPQPHGR</sequence>
<keyword evidence="3" id="KW-0547">Nucleotide-binding</keyword>
<feature type="region of interest" description="Disordered" evidence="1">
    <location>
        <begin position="1"/>
        <end position="58"/>
    </location>
</feature>
<dbReference type="GO" id="GO:0022857">
    <property type="term" value="F:transmembrane transporter activity"/>
    <property type="evidence" value="ECO:0007669"/>
    <property type="project" value="TreeGrafter"/>
</dbReference>
<evidence type="ECO:0000256" key="1">
    <source>
        <dbReference type="SAM" id="MobiDB-lite"/>
    </source>
</evidence>
<dbReference type="PANTHER" id="PTHR24220">
    <property type="entry name" value="IMPORT ATP-BINDING PROTEIN"/>
    <property type="match status" value="1"/>
</dbReference>
<dbReference type="AlphaFoldDB" id="A0AAJ2UR90"/>
<organism evidence="3 4">
    <name type="scientific">Streptomyces europaeiscabiei</name>
    <dbReference type="NCBI Taxonomy" id="146819"/>
    <lineage>
        <taxon>Bacteria</taxon>
        <taxon>Bacillati</taxon>
        <taxon>Actinomycetota</taxon>
        <taxon>Actinomycetes</taxon>
        <taxon>Kitasatosporales</taxon>
        <taxon>Streptomycetaceae</taxon>
        <taxon>Streptomyces</taxon>
    </lineage>
</organism>
<name>A0AAJ2UR90_9ACTN</name>
<dbReference type="GO" id="GO:0016887">
    <property type="term" value="F:ATP hydrolysis activity"/>
    <property type="evidence" value="ECO:0007669"/>
    <property type="project" value="InterPro"/>
</dbReference>
<dbReference type="InterPro" id="IPR027417">
    <property type="entry name" value="P-loop_NTPase"/>
</dbReference>